<evidence type="ECO:0000256" key="4">
    <source>
        <dbReference type="ARBA" id="ARBA00022692"/>
    </source>
</evidence>
<evidence type="ECO:0000256" key="7">
    <source>
        <dbReference type="RuleBase" id="RU000477"/>
    </source>
</evidence>
<keyword evidence="10" id="KW-1185">Reference proteome</keyword>
<dbReference type="Proteomes" id="UP000037460">
    <property type="component" value="Unassembled WGS sequence"/>
</dbReference>
<evidence type="ECO:0000256" key="3">
    <source>
        <dbReference type="ARBA" id="ARBA00022448"/>
    </source>
</evidence>
<dbReference type="PRINTS" id="PR00783">
    <property type="entry name" value="MINTRINSICP"/>
</dbReference>
<dbReference type="GO" id="GO:0015254">
    <property type="term" value="F:glycerol channel activity"/>
    <property type="evidence" value="ECO:0007669"/>
    <property type="project" value="TreeGrafter"/>
</dbReference>
<evidence type="ECO:0000256" key="8">
    <source>
        <dbReference type="SAM" id="Phobius"/>
    </source>
</evidence>
<evidence type="ECO:0000256" key="1">
    <source>
        <dbReference type="ARBA" id="ARBA00004141"/>
    </source>
</evidence>
<dbReference type="Pfam" id="PF00230">
    <property type="entry name" value="MIP"/>
    <property type="match status" value="1"/>
</dbReference>
<dbReference type="Gene3D" id="1.20.1080.10">
    <property type="entry name" value="Glycerol uptake facilitator protein"/>
    <property type="match status" value="1"/>
</dbReference>
<sequence length="317" mass="31362">MTIARGLGLLRLPATRRWCATVAAAGGYAAFTEAQQPYSICEAHARIVPAAPAEATSPSLTSRCIAEAIGTAIIVCGGCGSVAAAKYGGSGANVFAHAITWGISVTLAVYATRAVSGAHLNPAVTAALVATGKSPADEAPAYIAAQCLGAFAAGVVTYAVWGNAIAATEAAAGIVRGTAASAAIFAGAFGMIPNTAVLGAAGALVAEIWMTGVLMFMICAIGDSASGSVPAGSEPALVGATVAMIIGTYGPVNGAGMNPARDLGPRLVTLLTGWGPAALTGWWIYTVGPVIGAVLGAMAYDELIAPQTAMKAQKKVL</sequence>
<dbReference type="EMBL" id="JWZX01002829">
    <property type="protein sequence ID" value="KOO26607.1"/>
    <property type="molecule type" value="Genomic_DNA"/>
</dbReference>
<gene>
    <name evidence="9" type="ORF">Ctob_002490</name>
</gene>
<keyword evidence="6 8" id="KW-0472">Membrane</keyword>
<dbReference type="PANTHER" id="PTHR43829">
    <property type="entry name" value="AQUAPORIN OR AQUAGLYCEROPORIN RELATED"/>
    <property type="match status" value="1"/>
</dbReference>
<dbReference type="InterPro" id="IPR023271">
    <property type="entry name" value="Aquaporin-like"/>
</dbReference>
<evidence type="ECO:0000256" key="5">
    <source>
        <dbReference type="ARBA" id="ARBA00022989"/>
    </source>
</evidence>
<dbReference type="SUPFAM" id="SSF81338">
    <property type="entry name" value="Aquaporin-like"/>
    <property type="match status" value="1"/>
</dbReference>
<evidence type="ECO:0000256" key="6">
    <source>
        <dbReference type="ARBA" id="ARBA00023136"/>
    </source>
</evidence>
<dbReference type="InterPro" id="IPR000425">
    <property type="entry name" value="MIP"/>
</dbReference>
<evidence type="ECO:0000256" key="2">
    <source>
        <dbReference type="ARBA" id="ARBA00006175"/>
    </source>
</evidence>
<keyword evidence="4 7" id="KW-0812">Transmembrane</keyword>
<keyword evidence="3 7" id="KW-0813">Transport</keyword>
<name>A0A0M0JJV4_9EUKA</name>
<feature type="transmembrane region" description="Helical" evidence="8">
    <location>
        <begin position="282"/>
        <end position="300"/>
    </location>
</feature>
<comment type="subcellular location">
    <subcellularLocation>
        <location evidence="1">Membrane</location>
        <topology evidence="1">Multi-pass membrane protein</topology>
    </subcellularLocation>
</comment>
<accession>A0A0M0JJV4</accession>
<feature type="transmembrane region" description="Helical" evidence="8">
    <location>
        <begin position="173"/>
        <end position="192"/>
    </location>
</feature>
<feature type="transmembrane region" description="Helical" evidence="8">
    <location>
        <begin position="234"/>
        <end position="252"/>
    </location>
</feature>
<feature type="transmembrane region" description="Helical" evidence="8">
    <location>
        <begin position="141"/>
        <end position="161"/>
    </location>
</feature>
<feature type="transmembrane region" description="Helical" evidence="8">
    <location>
        <begin position="198"/>
        <end position="222"/>
    </location>
</feature>
<dbReference type="AlphaFoldDB" id="A0A0M0JJV4"/>
<comment type="similarity">
    <text evidence="2 7">Belongs to the MIP/aquaporin (TC 1.A.8) family.</text>
</comment>
<dbReference type="GO" id="GO:0005886">
    <property type="term" value="C:plasma membrane"/>
    <property type="evidence" value="ECO:0007669"/>
    <property type="project" value="TreeGrafter"/>
</dbReference>
<dbReference type="PANTHER" id="PTHR43829:SF9">
    <property type="entry name" value="AQUAPORIN-9"/>
    <property type="match status" value="1"/>
</dbReference>
<evidence type="ECO:0000313" key="9">
    <source>
        <dbReference type="EMBL" id="KOO26607.1"/>
    </source>
</evidence>
<protein>
    <submittedName>
        <fullName evidence="9">Mip family channel protein</fullName>
    </submittedName>
</protein>
<reference evidence="10" key="1">
    <citation type="journal article" date="2015" name="PLoS Genet.">
        <title>Genome Sequence and Transcriptome Analyses of Chrysochromulina tobin: Metabolic Tools for Enhanced Algal Fitness in the Prominent Order Prymnesiales (Haptophyceae).</title>
        <authorList>
            <person name="Hovde B.T."/>
            <person name="Deodato C.R."/>
            <person name="Hunsperger H.M."/>
            <person name="Ryken S.A."/>
            <person name="Yost W."/>
            <person name="Jha R.K."/>
            <person name="Patterson J."/>
            <person name="Monnat R.J. Jr."/>
            <person name="Barlow S.B."/>
            <person name="Starkenburg S.R."/>
            <person name="Cattolico R.A."/>
        </authorList>
    </citation>
    <scope>NUCLEOTIDE SEQUENCE</scope>
    <source>
        <strain evidence="10">CCMP291</strain>
    </source>
</reference>
<comment type="caution">
    <text evidence="9">The sequence shown here is derived from an EMBL/GenBank/DDBJ whole genome shotgun (WGS) entry which is preliminary data.</text>
</comment>
<keyword evidence="5 8" id="KW-1133">Transmembrane helix</keyword>
<evidence type="ECO:0000313" key="10">
    <source>
        <dbReference type="Proteomes" id="UP000037460"/>
    </source>
</evidence>
<proteinExistence type="inferred from homology"/>
<dbReference type="InterPro" id="IPR050363">
    <property type="entry name" value="MIP/Aquaporin"/>
</dbReference>
<organism evidence="9 10">
    <name type="scientific">Chrysochromulina tobinii</name>
    <dbReference type="NCBI Taxonomy" id="1460289"/>
    <lineage>
        <taxon>Eukaryota</taxon>
        <taxon>Haptista</taxon>
        <taxon>Haptophyta</taxon>
        <taxon>Prymnesiophyceae</taxon>
        <taxon>Prymnesiales</taxon>
        <taxon>Chrysochromulinaceae</taxon>
        <taxon>Chrysochromulina</taxon>
    </lineage>
</organism>
<dbReference type="OrthoDB" id="3222at2759"/>